<dbReference type="InterPro" id="IPR031304">
    <property type="entry name" value="SLT_2"/>
</dbReference>
<dbReference type="InterPro" id="IPR011970">
    <property type="entry name" value="MltB_2"/>
</dbReference>
<accession>S9Q7A9</accession>
<dbReference type="GO" id="GO:0008933">
    <property type="term" value="F:peptidoglycan lytic transglycosylase activity"/>
    <property type="evidence" value="ECO:0007669"/>
    <property type="project" value="TreeGrafter"/>
</dbReference>
<dbReference type="HOGENOM" id="CLU_035402_0_2_5"/>
<evidence type="ECO:0000259" key="2">
    <source>
        <dbReference type="Pfam" id="PF13406"/>
    </source>
</evidence>
<proteinExistence type="predicted"/>
<name>S9Q7A9_9RHOB</name>
<dbReference type="GO" id="GO:0009253">
    <property type="term" value="P:peptidoglycan catabolic process"/>
    <property type="evidence" value="ECO:0007669"/>
    <property type="project" value="TreeGrafter"/>
</dbReference>
<evidence type="ECO:0000313" key="3">
    <source>
        <dbReference type="EMBL" id="EPX77266.1"/>
    </source>
</evidence>
<dbReference type="InterPro" id="IPR002477">
    <property type="entry name" value="Peptidoglycan-bd-like"/>
</dbReference>
<dbReference type="InterPro" id="IPR043426">
    <property type="entry name" value="MltB-like"/>
</dbReference>
<dbReference type="NCBIfam" id="TIGR02283">
    <property type="entry name" value="MltB_2"/>
    <property type="match status" value="1"/>
</dbReference>
<feature type="domain" description="Transglycosylase SLT" evidence="2">
    <location>
        <begin position="2"/>
        <end position="254"/>
    </location>
</feature>
<dbReference type="PANTHER" id="PTHR30163:SF8">
    <property type="entry name" value="LYTIC MUREIN TRANSGLYCOSYLASE"/>
    <property type="match status" value="1"/>
</dbReference>
<dbReference type="EMBL" id="AONI01000015">
    <property type="protein sequence ID" value="EPX77266.1"/>
    <property type="molecule type" value="Genomic_DNA"/>
</dbReference>
<comment type="caution">
    <text evidence="3">The sequence shown here is derived from an EMBL/GenBank/DDBJ whole genome shotgun (WGS) entry which is preliminary data.</text>
</comment>
<keyword evidence="4" id="KW-1185">Reference proteome</keyword>
<protein>
    <submittedName>
        <fullName evidence="3">Membrane-bound lytic murein transglycosylase B</fullName>
    </submittedName>
</protein>
<gene>
    <name evidence="3" type="ORF">thalar_02988</name>
</gene>
<dbReference type="PANTHER" id="PTHR30163">
    <property type="entry name" value="MEMBRANE-BOUND LYTIC MUREIN TRANSGLYCOSYLASE B"/>
    <property type="match status" value="1"/>
</dbReference>
<dbReference type="Gene3D" id="1.10.530.10">
    <property type="match status" value="1"/>
</dbReference>
<dbReference type="InterPro" id="IPR023346">
    <property type="entry name" value="Lysozyme-like_dom_sf"/>
</dbReference>
<evidence type="ECO:0000259" key="1">
    <source>
        <dbReference type="Pfam" id="PF01471"/>
    </source>
</evidence>
<dbReference type="Gene3D" id="1.10.8.350">
    <property type="entry name" value="Bacterial muramidase"/>
    <property type="match status" value="1"/>
</dbReference>
<reference evidence="4" key="1">
    <citation type="journal article" date="2013" name="Stand. Genomic Sci.">
        <title>Genome sequence of the Litoreibacter arenae type strain (DSM 19593(T)), a member of the Roseobacter clade isolated from sea sand.</title>
        <authorList>
            <person name="Riedel T."/>
            <person name="Fiebig A."/>
            <person name="Petersen J."/>
            <person name="Gronow S."/>
            <person name="Kyrpides N.C."/>
            <person name="Goker M."/>
            <person name="Klenk H.P."/>
        </authorList>
    </citation>
    <scope>NUCLEOTIDE SEQUENCE [LARGE SCALE GENOMIC DNA]</scope>
    <source>
        <strain evidence="4">DSM 19593</strain>
    </source>
</reference>
<dbReference type="SUPFAM" id="SSF47090">
    <property type="entry name" value="PGBD-like"/>
    <property type="match status" value="1"/>
</dbReference>
<dbReference type="SUPFAM" id="SSF53955">
    <property type="entry name" value="Lysozyme-like"/>
    <property type="match status" value="1"/>
</dbReference>
<organism evidence="3 4">
    <name type="scientific">Litoreibacter arenae DSM 19593</name>
    <dbReference type="NCBI Taxonomy" id="1123360"/>
    <lineage>
        <taxon>Bacteria</taxon>
        <taxon>Pseudomonadati</taxon>
        <taxon>Pseudomonadota</taxon>
        <taxon>Alphaproteobacteria</taxon>
        <taxon>Rhodobacterales</taxon>
        <taxon>Roseobacteraceae</taxon>
        <taxon>Litoreibacter</taxon>
    </lineage>
</organism>
<dbReference type="AlphaFoldDB" id="S9Q7A9"/>
<evidence type="ECO:0000313" key="4">
    <source>
        <dbReference type="Proteomes" id="UP000015351"/>
    </source>
</evidence>
<dbReference type="Pfam" id="PF13406">
    <property type="entry name" value="SLT_2"/>
    <property type="match status" value="1"/>
</dbReference>
<dbReference type="eggNOG" id="COG2951">
    <property type="taxonomic scope" value="Bacteria"/>
</dbReference>
<sequence>MLRADRAQGVFKRDFVDFSRLVISGSRLEKGRANAKKYASIFERAEREYGVPPGVLLAFWALETDYGAVQGEFNTLNALITLSHDCRRPELFRPQIFAALELFERGSFDPKTTKGAWAGEVGMVQMLPADIIENGVDGDGDGKVSLKTSVPDALLSGAKMLRSLGWQAGQPWLQEVQVPSEMDWTKTGLETKLTTQEWSAMGVTPRSGSFQGDTGSVLLPMGKNGPAFIAYPNFDVYFEWNQSFVYVTTAAYFATRLSGSPVYDVGNPTPSLSDAEMKSLQKKLAAKGYDVGKIDGILGSGTRAAVQAEQQRLGMAADAWPTTELLRSLD</sequence>
<dbReference type="Proteomes" id="UP000015351">
    <property type="component" value="Unassembled WGS sequence"/>
</dbReference>
<dbReference type="InterPro" id="IPR036365">
    <property type="entry name" value="PGBD-like_sf"/>
</dbReference>
<dbReference type="Pfam" id="PF01471">
    <property type="entry name" value="PG_binding_1"/>
    <property type="match status" value="1"/>
</dbReference>
<dbReference type="InterPro" id="IPR036366">
    <property type="entry name" value="PGBDSf"/>
</dbReference>
<dbReference type="eggNOG" id="COG3409">
    <property type="taxonomic scope" value="Bacteria"/>
</dbReference>
<dbReference type="Gene3D" id="1.10.101.10">
    <property type="entry name" value="PGBD-like superfamily/PGBD"/>
    <property type="match status" value="1"/>
</dbReference>
<feature type="domain" description="Peptidoglycan binding-like" evidence="1">
    <location>
        <begin position="274"/>
        <end position="328"/>
    </location>
</feature>
<dbReference type="STRING" id="1123360.thalar_02988"/>